<dbReference type="AlphaFoldDB" id="A0A6M3IUP0"/>
<accession>A0A6M3IUP0</accession>
<evidence type="ECO:0000313" key="1">
    <source>
        <dbReference type="EMBL" id="QJA61409.1"/>
    </source>
</evidence>
<protein>
    <submittedName>
        <fullName evidence="1">Uncharacterized protein</fullName>
    </submittedName>
</protein>
<proteinExistence type="predicted"/>
<reference evidence="1" key="1">
    <citation type="submission" date="2020-03" db="EMBL/GenBank/DDBJ databases">
        <title>The deep terrestrial virosphere.</title>
        <authorList>
            <person name="Holmfeldt K."/>
            <person name="Nilsson E."/>
            <person name="Simone D."/>
            <person name="Lopez-Fernandez M."/>
            <person name="Wu X."/>
            <person name="de Brujin I."/>
            <person name="Lundin D."/>
            <person name="Andersson A."/>
            <person name="Bertilsson S."/>
            <person name="Dopson M."/>
        </authorList>
    </citation>
    <scope>NUCLEOTIDE SEQUENCE</scope>
    <source>
        <strain evidence="1">MM415B00946</strain>
    </source>
</reference>
<gene>
    <name evidence="1" type="ORF">MM415B00946_0002</name>
</gene>
<name>A0A6M3IUP0_9ZZZZ</name>
<organism evidence="1">
    <name type="scientific">viral metagenome</name>
    <dbReference type="NCBI Taxonomy" id="1070528"/>
    <lineage>
        <taxon>unclassified sequences</taxon>
        <taxon>metagenomes</taxon>
        <taxon>organismal metagenomes</taxon>
    </lineage>
</organism>
<sequence>MGDPKVKRETRRDKAGRQMADALIEFIHMMYQKDTAKGVLLALINRLCSRSSEFYQAEGSGEGGGH</sequence>
<dbReference type="EMBL" id="MT141441">
    <property type="protein sequence ID" value="QJA61409.1"/>
    <property type="molecule type" value="Genomic_DNA"/>
</dbReference>